<evidence type="ECO:0000259" key="3">
    <source>
        <dbReference type="PROSITE" id="PS51232"/>
    </source>
</evidence>
<feature type="region of interest" description="Disordered" evidence="2">
    <location>
        <begin position="699"/>
        <end position="756"/>
    </location>
</feature>
<dbReference type="PANTHER" id="PTHR46345:SF5">
    <property type="entry name" value="INVERTED FORMIN-2"/>
    <property type="match status" value="1"/>
</dbReference>
<dbReference type="Proteomes" id="UP000193719">
    <property type="component" value="Unassembled WGS sequence"/>
</dbReference>
<dbReference type="Gene3D" id="1.10.238.150">
    <property type="entry name" value="Formin, FH3 diaphanous domain"/>
    <property type="match status" value="1"/>
</dbReference>
<evidence type="ECO:0000256" key="2">
    <source>
        <dbReference type="SAM" id="MobiDB-lite"/>
    </source>
</evidence>
<dbReference type="SMART" id="SM01140">
    <property type="entry name" value="Drf_GBD"/>
    <property type="match status" value="1"/>
</dbReference>
<dbReference type="InterPro" id="IPR016024">
    <property type="entry name" value="ARM-type_fold"/>
</dbReference>
<dbReference type="Gene3D" id="1.20.58.2220">
    <property type="entry name" value="Formin, FH2 domain"/>
    <property type="match status" value="1"/>
</dbReference>
<dbReference type="InterPro" id="IPR014768">
    <property type="entry name" value="GBD/FH3_dom"/>
</dbReference>
<name>A0A1Y1V7W2_9FUNG</name>
<dbReference type="SUPFAM" id="SSF48371">
    <property type="entry name" value="ARM repeat"/>
    <property type="match status" value="1"/>
</dbReference>
<feature type="coiled-coil region" evidence="1">
    <location>
        <begin position="447"/>
        <end position="541"/>
    </location>
</feature>
<feature type="compositionally biased region" description="Basic and acidic residues" evidence="2">
    <location>
        <begin position="1214"/>
        <end position="1244"/>
    </location>
</feature>
<feature type="region of interest" description="Disordered" evidence="2">
    <location>
        <begin position="1188"/>
        <end position="1305"/>
    </location>
</feature>
<feature type="compositionally biased region" description="Polar residues" evidence="2">
    <location>
        <begin position="1292"/>
        <end position="1305"/>
    </location>
</feature>
<feature type="domain" description="GBD/FH3" evidence="3">
    <location>
        <begin position="59"/>
        <end position="427"/>
    </location>
</feature>
<dbReference type="Pfam" id="PF02181">
    <property type="entry name" value="FH2"/>
    <property type="match status" value="1"/>
</dbReference>
<protein>
    <submittedName>
        <fullName evidence="5">FH2-domain-containing protein</fullName>
    </submittedName>
</protein>
<proteinExistence type="predicted"/>
<feature type="compositionally biased region" description="Pro residues" evidence="2">
    <location>
        <begin position="620"/>
        <end position="667"/>
    </location>
</feature>
<evidence type="ECO:0000256" key="1">
    <source>
        <dbReference type="SAM" id="Coils"/>
    </source>
</evidence>
<dbReference type="SUPFAM" id="SSF101447">
    <property type="entry name" value="Formin homology 2 domain (FH2 domain)"/>
    <property type="match status" value="1"/>
</dbReference>
<comment type="caution">
    <text evidence="5">The sequence shown here is derived from an EMBL/GenBank/DDBJ whole genome shotgun (WGS) entry which is preliminary data.</text>
</comment>
<reference evidence="5 6" key="1">
    <citation type="submission" date="2016-08" db="EMBL/GenBank/DDBJ databases">
        <title>Genomes of anaerobic fungi encode conserved fungal cellulosomes for biomass hydrolysis.</title>
        <authorList>
            <consortium name="DOE Joint Genome Institute"/>
            <person name="Haitjema C.H."/>
            <person name="Gilmore S.P."/>
            <person name="Henske J.K."/>
            <person name="Solomon K.V."/>
            <person name="De Groot R."/>
            <person name="Kuo A."/>
            <person name="Mondo S.J."/>
            <person name="Salamov A.A."/>
            <person name="Labutti K."/>
            <person name="Zhao Z."/>
            <person name="Chiniquy J."/>
            <person name="Barry K."/>
            <person name="Brewer H.M."/>
            <person name="Purvine S.O."/>
            <person name="Wright A.T."/>
            <person name="Boxma B."/>
            <person name="Van Alen T."/>
            <person name="Hackstein J.H."/>
            <person name="Baker S.E."/>
            <person name="Grigoriev I.V."/>
            <person name="O'Malley M.A."/>
        </authorList>
    </citation>
    <scope>NUCLEOTIDE SEQUENCE [LARGE SCALE GENOMIC DNA]</scope>
    <source>
        <strain evidence="6">finn</strain>
    </source>
</reference>
<feature type="compositionally biased region" description="Polar residues" evidence="2">
    <location>
        <begin position="1249"/>
        <end position="1259"/>
    </location>
</feature>
<dbReference type="OrthoDB" id="1668162at2759"/>
<evidence type="ECO:0000259" key="4">
    <source>
        <dbReference type="PROSITE" id="PS51444"/>
    </source>
</evidence>
<dbReference type="Pfam" id="PF06367">
    <property type="entry name" value="Drf_FH3"/>
    <property type="match status" value="1"/>
</dbReference>
<dbReference type="InterPro" id="IPR015425">
    <property type="entry name" value="FH2_Formin"/>
</dbReference>
<sequence>MGNDNSKTSTEDVSPKSNIHGSHTNVNSGHGHNGHKRKKDIKVINTEEISPNSLKMENKPMPPIDELVQMFELLMDEINIPSSKKEDLRNRTNEQKWMMIQSHISDRGGGDQKDVVECTKIIEEIKTAPSVQNLKNLAILLRSQPISWVAAFVEGDGLAVLLQNLRDIREVEYEKNTELEELYIKCLKSFMNNKIGLTAIIETPESLLTITMSLLSPSSRTQALVLDILSAVCLIAHDSTLKAITDFSEQVREFHRFETVVHCLEKTLHHKDERSEIAAAKDLQLACLSFINSIICGVSNNDIEFRMHIRYEFLTLGIENVFDAISETSENKLVHTQIDVFRDVMERDDEQLYNKYELKIKNMDLDNPSEVYKILEKTLRNTNCWAYVIDVFKHYLLIPSNTMLRAKYWQIISKLLTQLVLQKENEDPDPSQALIHINYKTIINDLEDDNKANILDLKEELKKAREANKKREKDYENQIEELNKNMKTTTEELDEYKKLTGDKKELISILKEQNNKYEKLLKEKFTNAEEAEKIIEKIKTEFKGPLTIGVSLKDMKPNESSTTPVAPTKIGASAPPPPPPPPVEGGVTPPPPPPPPPVEGSITTSIPPPPPNPMGCTTNVPPPPPMPGMGGAPPPPPPMPGMSGVPPPPPMPGMSGVPPPPPMPGMSGVPPPPPMPGMSGVPPPPPMPGMSGVPPPPPMPGMGGAPPPPPMPGMGGAPPPPPMPGMGGAPPPPPMPGMGGAPPPPPMPGMGGPPPPPMPGMGGPPPPPGFAPPPPIPGMGYAAYPGMMMNNGLPQKVSRRTPGVNLRALNWVKLDNAMISKTIWKDLDEKDIDKNFDNTWKLEFETIFASKTVGGTKTAKDQTVQAPKKVEITFLDGKRSQNCNIMLKHIKLNPIEKIVQIIYECDETILTKDLILELQKFIPSNDEVNMIKENIANKAQMATAERYLTECSTISFYEDRLKALYTKYFFDELYDDASSMVTSLKGATNDIKNSKKVKELLNIILLLGNHLNTGRRGNAYGFKLESILKLIDTKSNMDGRKYTLLHYLCDLVQNKFPELLNLHEELTNIEEGSKITIPDIRQVLTSIRVGLKDVETALNKIEKAKELKKEEPPFPDKFPDMMQDFYKEAKEHYDKLNKQLDDVEENYKDLCNKFGEDPSKMSPEEFFGIFKNFWNQFQQAKKENEVYDAKKKEEEKQAKKKEEQKQAKNKRNKAVQDTKGFTDEISDEKEHSPTGNKVEEKALDDIINSIRTGSAFNSSPKKKPGASSRVGDKKDPTRMSAKKLQSVDAPKDQTNNVAKSVNFQA</sequence>
<dbReference type="Gene3D" id="1.25.10.10">
    <property type="entry name" value="Leucine-rich Repeat Variant"/>
    <property type="match status" value="1"/>
</dbReference>
<dbReference type="InterPro" id="IPR010472">
    <property type="entry name" value="FH3_dom"/>
</dbReference>
<feature type="domain" description="FH2" evidence="4">
    <location>
        <begin position="796"/>
        <end position="1203"/>
    </location>
</feature>
<dbReference type="PROSITE" id="PS51444">
    <property type="entry name" value="FH2"/>
    <property type="match status" value="1"/>
</dbReference>
<evidence type="ECO:0000313" key="5">
    <source>
        <dbReference type="EMBL" id="ORX49376.1"/>
    </source>
</evidence>
<feature type="compositionally biased region" description="Pro residues" evidence="2">
    <location>
        <begin position="574"/>
        <end position="598"/>
    </location>
</feature>
<dbReference type="InterPro" id="IPR042201">
    <property type="entry name" value="FH2_Formin_sf"/>
</dbReference>
<keyword evidence="6" id="KW-1185">Reference proteome</keyword>
<dbReference type="SMART" id="SM00498">
    <property type="entry name" value="FH2"/>
    <property type="match status" value="1"/>
</dbReference>
<feature type="compositionally biased region" description="Basic and acidic residues" evidence="2">
    <location>
        <begin position="1188"/>
        <end position="1206"/>
    </location>
</feature>
<dbReference type="EMBL" id="MCFH01000024">
    <property type="protein sequence ID" value="ORX49376.1"/>
    <property type="molecule type" value="Genomic_DNA"/>
</dbReference>
<dbReference type="SMART" id="SM01139">
    <property type="entry name" value="Drf_FH3"/>
    <property type="match status" value="1"/>
</dbReference>
<evidence type="ECO:0000313" key="6">
    <source>
        <dbReference type="Proteomes" id="UP000193719"/>
    </source>
</evidence>
<feature type="region of interest" description="Disordered" evidence="2">
    <location>
        <begin position="1"/>
        <end position="44"/>
    </location>
</feature>
<dbReference type="InterPro" id="IPR010473">
    <property type="entry name" value="GTPase-bd"/>
</dbReference>
<accession>A0A1Y1V7W2</accession>
<feature type="coiled-coil region" evidence="1">
    <location>
        <begin position="1091"/>
        <end position="1153"/>
    </location>
</feature>
<dbReference type="PANTHER" id="PTHR46345">
    <property type="entry name" value="INVERTED FORMIN-2"/>
    <property type="match status" value="1"/>
</dbReference>
<dbReference type="PROSITE" id="PS51232">
    <property type="entry name" value="GBD_FH3"/>
    <property type="match status" value="1"/>
</dbReference>
<dbReference type="GO" id="GO:0031267">
    <property type="term" value="F:small GTPase binding"/>
    <property type="evidence" value="ECO:0007669"/>
    <property type="project" value="InterPro"/>
</dbReference>
<keyword evidence="1" id="KW-0175">Coiled coil</keyword>
<gene>
    <name evidence="5" type="ORF">BCR36DRAFT_353900</name>
</gene>
<feature type="compositionally biased region" description="Polar residues" evidence="2">
    <location>
        <begin position="15"/>
        <end position="30"/>
    </location>
</feature>
<feature type="region of interest" description="Disordered" evidence="2">
    <location>
        <begin position="551"/>
        <end position="667"/>
    </location>
</feature>
<dbReference type="InterPro" id="IPR011989">
    <property type="entry name" value="ARM-like"/>
</dbReference>
<dbReference type="STRING" id="1754191.A0A1Y1V7W2"/>
<reference evidence="5 6" key="2">
    <citation type="submission" date="2016-08" db="EMBL/GenBank/DDBJ databases">
        <title>Pervasive Adenine N6-methylation of Active Genes in Fungi.</title>
        <authorList>
            <consortium name="DOE Joint Genome Institute"/>
            <person name="Mondo S.J."/>
            <person name="Dannebaum R.O."/>
            <person name="Kuo R.C."/>
            <person name="Labutti K."/>
            <person name="Haridas S."/>
            <person name="Kuo A."/>
            <person name="Salamov A."/>
            <person name="Ahrendt S.R."/>
            <person name="Lipzen A."/>
            <person name="Sullivan W."/>
            <person name="Andreopoulos W.B."/>
            <person name="Clum A."/>
            <person name="Lindquist E."/>
            <person name="Daum C."/>
            <person name="Ramamoorthy G.K."/>
            <person name="Gryganskyi A."/>
            <person name="Culley D."/>
            <person name="Magnuson J.K."/>
            <person name="James T.Y."/>
            <person name="O'Malley M.A."/>
            <person name="Stajich J.E."/>
            <person name="Spatafora J.W."/>
            <person name="Visel A."/>
            <person name="Grigoriev I.V."/>
        </authorList>
    </citation>
    <scope>NUCLEOTIDE SEQUENCE [LARGE SCALE GENOMIC DNA]</scope>
    <source>
        <strain evidence="6">finn</strain>
    </source>
</reference>
<organism evidence="5 6">
    <name type="scientific">Piromyces finnis</name>
    <dbReference type="NCBI Taxonomy" id="1754191"/>
    <lineage>
        <taxon>Eukaryota</taxon>
        <taxon>Fungi</taxon>
        <taxon>Fungi incertae sedis</taxon>
        <taxon>Chytridiomycota</taxon>
        <taxon>Chytridiomycota incertae sedis</taxon>
        <taxon>Neocallimastigomycetes</taxon>
        <taxon>Neocallimastigales</taxon>
        <taxon>Neocallimastigaceae</taxon>
        <taxon>Piromyces</taxon>
    </lineage>
</organism>
<dbReference type="GO" id="GO:0030036">
    <property type="term" value="P:actin cytoskeleton organization"/>
    <property type="evidence" value="ECO:0007669"/>
    <property type="project" value="InterPro"/>
</dbReference>
<dbReference type="Pfam" id="PF06371">
    <property type="entry name" value="Drf_GBD"/>
    <property type="match status" value="1"/>
</dbReference>
<dbReference type="GO" id="GO:0003779">
    <property type="term" value="F:actin binding"/>
    <property type="evidence" value="ECO:0007669"/>
    <property type="project" value="InterPro"/>
</dbReference>